<evidence type="ECO:0000313" key="2">
    <source>
        <dbReference type="EMBL" id="MBB6357347.1"/>
    </source>
</evidence>
<keyword evidence="3" id="KW-1185">Reference proteome</keyword>
<accession>A0A7X0FCR4</accession>
<gene>
    <name evidence="2" type="ORF">GGR00_005169</name>
</gene>
<feature type="chain" id="PRO_5030660278" evidence="1">
    <location>
        <begin position="23"/>
        <end position="111"/>
    </location>
</feature>
<dbReference type="Proteomes" id="UP000536262">
    <property type="component" value="Unassembled WGS sequence"/>
</dbReference>
<dbReference type="EMBL" id="JACHOU010000023">
    <property type="protein sequence ID" value="MBB6357347.1"/>
    <property type="molecule type" value="Genomic_DNA"/>
</dbReference>
<protein>
    <submittedName>
        <fullName evidence="2">Uncharacterized protein</fullName>
    </submittedName>
</protein>
<dbReference type="AlphaFoldDB" id="A0A7X0FCR4"/>
<keyword evidence="1" id="KW-0732">Signal</keyword>
<reference evidence="2 3" key="1">
    <citation type="submission" date="2020-08" db="EMBL/GenBank/DDBJ databases">
        <title>Genomic Encyclopedia of Type Strains, Phase IV (KMG-IV): sequencing the most valuable type-strain genomes for metagenomic binning, comparative biology and taxonomic classification.</title>
        <authorList>
            <person name="Goeker M."/>
        </authorList>
    </citation>
    <scope>NUCLEOTIDE SEQUENCE [LARGE SCALE GENOMIC DNA]</scope>
    <source>
        <strain evidence="2 3">DSM 7051</strain>
    </source>
</reference>
<evidence type="ECO:0000256" key="1">
    <source>
        <dbReference type="SAM" id="SignalP"/>
    </source>
</evidence>
<name>A0A7X0FCR4_9HYPH</name>
<evidence type="ECO:0000313" key="3">
    <source>
        <dbReference type="Proteomes" id="UP000536262"/>
    </source>
</evidence>
<feature type="signal peptide" evidence="1">
    <location>
        <begin position="1"/>
        <end position="22"/>
    </location>
</feature>
<organism evidence="2 3">
    <name type="scientific">Aminobacter aganoensis</name>
    <dbReference type="NCBI Taxonomy" id="83264"/>
    <lineage>
        <taxon>Bacteria</taxon>
        <taxon>Pseudomonadati</taxon>
        <taxon>Pseudomonadota</taxon>
        <taxon>Alphaproteobacteria</taxon>
        <taxon>Hyphomicrobiales</taxon>
        <taxon>Phyllobacteriaceae</taxon>
        <taxon>Aminobacter</taxon>
    </lineage>
</organism>
<proteinExistence type="predicted"/>
<comment type="caution">
    <text evidence="2">The sequence shown here is derived from an EMBL/GenBank/DDBJ whole genome shotgun (WGS) entry which is preliminary data.</text>
</comment>
<sequence length="111" mass="12002">MTRLLFRLFGLALSLVPAGAIAQSSGWRFPDATEAVPELIELWQASNALCRGANGGDVKVAAACLSRSVYGLALNERNWCLGTKAQANAQMTWHECRGDSLRFPAFSVPAY</sequence>
<dbReference type="RefSeq" id="WP_184702091.1">
    <property type="nucleotide sequence ID" value="NZ_BAABEG010000001.1"/>
</dbReference>